<organism evidence="1 2">
    <name type="scientific">Suillus placidus</name>
    <dbReference type="NCBI Taxonomy" id="48579"/>
    <lineage>
        <taxon>Eukaryota</taxon>
        <taxon>Fungi</taxon>
        <taxon>Dikarya</taxon>
        <taxon>Basidiomycota</taxon>
        <taxon>Agaricomycotina</taxon>
        <taxon>Agaricomycetes</taxon>
        <taxon>Agaricomycetidae</taxon>
        <taxon>Boletales</taxon>
        <taxon>Suillineae</taxon>
        <taxon>Suillaceae</taxon>
        <taxon>Suillus</taxon>
    </lineage>
</organism>
<accession>A0A9P7D480</accession>
<gene>
    <name evidence="1" type="ORF">EV702DRAFT_1092872</name>
</gene>
<evidence type="ECO:0000313" key="2">
    <source>
        <dbReference type="Proteomes" id="UP000714275"/>
    </source>
</evidence>
<proteinExistence type="predicted"/>
<comment type="caution">
    <text evidence="1">The sequence shown here is derived from an EMBL/GenBank/DDBJ whole genome shotgun (WGS) entry which is preliminary data.</text>
</comment>
<dbReference type="Proteomes" id="UP000714275">
    <property type="component" value="Unassembled WGS sequence"/>
</dbReference>
<keyword evidence="2" id="KW-1185">Reference proteome</keyword>
<dbReference type="EMBL" id="JABBWD010000014">
    <property type="protein sequence ID" value="KAG1778889.1"/>
    <property type="molecule type" value="Genomic_DNA"/>
</dbReference>
<dbReference type="AlphaFoldDB" id="A0A9P7D480"/>
<reference evidence="1" key="1">
    <citation type="journal article" date="2020" name="New Phytol.">
        <title>Comparative genomics reveals dynamic genome evolution in host specialist ectomycorrhizal fungi.</title>
        <authorList>
            <person name="Lofgren L.A."/>
            <person name="Nguyen N.H."/>
            <person name="Vilgalys R."/>
            <person name="Ruytinx J."/>
            <person name="Liao H.L."/>
            <person name="Branco S."/>
            <person name="Kuo A."/>
            <person name="LaButti K."/>
            <person name="Lipzen A."/>
            <person name="Andreopoulos W."/>
            <person name="Pangilinan J."/>
            <person name="Riley R."/>
            <person name="Hundley H."/>
            <person name="Na H."/>
            <person name="Barry K."/>
            <person name="Grigoriev I.V."/>
            <person name="Stajich J.E."/>
            <person name="Kennedy P.G."/>
        </authorList>
    </citation>
    <scope>NUCLEOTIDE SEQUENCE</scope>
    <source>
        <strain evidence="1">DOB743</strain>
    </source>
</reference>
<sequence>MINHPYGASSSYMYANVDDGYSQFSYVSPPPDRLYSFVPRISVDSMPWYGATEYSGTTSNRDYDQRDSLPIRWTLQERAWRIFKGVQSKVRSRWRPLHLRSLFLRPCHYDVRDDPDIYL</sequence>
<evidence type="ECO:0000313" key="1">
    <source>
        <dbReference type="EMBL" id="KAG1778889.1"/>
    </source>
</evidence>
<protein>
    <submittedName>
        <fullName evidence="1">Uncharacterized protein</fullName>
    </submittedName>
</protein>
<dbReference type="OrthoDB" id="2660185at2759"/>
<name>A0A9P7D480_9AGAM</name>